<feature type="signal peptide" evidence="1">
    <location>
        <begin position="1"/>
        <end position="23"/>
    </location>
</feature>
<feature type="chain" id="PRO_5040264352" description="Secreted protein" evidence="1">
    <location>
        <begin position="24"/>
        <end position="108"/>
    </location>
</feature>
<reference evidence="2 3" key="1">
    <citation type="submission" date="2014-02" db="EMBL/GenBank/DDBJ databases">
        <authorList>
            <person name="Genoscope - CEA"/>
        </authorList>
    </citation>
    <scope>NUCLEOTIDE SEQUENCE [LARGE SCALE GENOMIC DNA]</scope>
    <source>
        <strain evidence="2 3">PCC 8005</strain>
    </source>
</reference>
<evidence type="ECO:0000313" key="3">
    <source>
        <dbReference type="Proteomes" id="UP000032946"/>
    </source>
</evidence>
<evidence type="ECO:0008006" key="4">
    <source>
        <dbReference type="Google" id="ProtNLM"/>
    </source>
</evidence>
<keyword evidence="1" id="KW-0732">Signal</keyword>
<protein>
    <recommendedName>
        <fullName evidence="4">Secreted protein</fullName>
    </recommendedName>
</protein>
<gene>
    <name evidence="2" type="ORF">ARTHRO_10088</name>
</gene>
<sequence>MRRYCASSVLSCSQLLSSKAAHWNCTAFRLVSTGVGVVVKGVPSSRDGPGPLSEVASKTLLPWAASPLAVAIAIVVLPVPPLPKNVRITAINDFLYGWRSRSLGKTPP</sequence>
<evidence type="ECO:0000256" key="1">
    <source>
        <dbReference type="SAM" id="SignalP"/>
    </source>
</evidence>
<evidence type="ECO:0000313" key="2">
    <source>
        <dbReference type="EMBL" id="CDM92415.1"/>
    </source>
</evidence>
<accession>A0A9P1KAK6</accession>
<dbReference type="AlphaFoldDB" id="A0A9P1KAK6"/>
<proteinExistence type="predicted"/>
<name>A0A9P1KAK6_9CYAN</name>
<dbReference type="EMBL" id="FO818640">
    <property type="protein sequence ID" value="CDM92415.1"/>
    <property type="molecule type" value="Genomic_DNA"/>
</dbReference>
<keyword evidence="3" id="KW-1185">Reference proteome</keyword>
<organism evidence="2 3">
    <name type="scientific">Limnospira indica PCC 8005</name>
    <dbReference type="NCBI Taxonomy" id="376219"/>
    <lineage>
        <taxon>Bacteria</taxon>
        <taxon>Bacillati</taxon>
        <taxon>Cyanobacteriota</taxon>
        <taxon>Cyanophyceae</taxon>
        <taxon>Oscillatoriophycideae</taxon>
        <taxon>Oscillatoriales</taxon>
        <taxon>Sirenicapillariaceae</taxon>
        <taxon>Limnospira</taxon>
    </lineage>
</organism>
<dbReference type="Proteomes" id="UP000032946">
    <property type="component" value="Chromosome"/>
</dbReference>